<dbReference type="GO" id="GO:0003723">
    <property type="term" value="F:RNA binding"/>
    <property type="evidence" value="ECO:0007669"/>
    <property type="project" value="InterPro"/>
</dbReference>
<feature type="repeat" description="PPR" evidence="2">
    <location>
        <begin position="25"/>
        <end position="59"/>
    </location>
</feature>
<evidence type="ECO:0000313" key="4">
    <source>
        <dbReference type="Proteomes" id="UP001457282"/>
    </source>
</evidence>
<comment type="caution">
    <text evidence="3">The sequence shown here is derived from an EMBL/GenBank/DDBJ whole genome shotgun (WGS) entry which is preliminary data.</text>
</comment>
<evidence type="ECO:0000313" key="3">
    <source>
        <dbReference type="EMBL" id="KAK9922351.1"/>
    </source>
</evidence>
<protein>
    <recommendedName>
        <fullName evidence="5">Pentatricopeptide repeat-containing protein</fullName>
    </recommendedName>
</protein>
<dbReference type="Pfam" id="PF13041">
    <property type="entry name" value="PPR_2"/>
    <property type="match status" value="1"/>
</dbReference>
<dbReference type="GO" id="GO:0009451">
    <property type="term" value="P:RNA modification"/>
    <property type="evidence" value="ECO:0007669"/>
    <property type="project" value="InterPro"/>
</dbReference>
<dbReference type="InterPro" id="IPR002885">
    <property type="entry name" value="PPR_rpt"/>
</dbReference>
<evidence type="ECO:0000256" key="1">
    <source>
        <dbReference type="ARBA" id="ARBA00022737"/>
    </source>
</evidence>
<organism evidence="3 4">
    <name type="scientific">Rubus argutus</name>
    <name type="common">Southern blackberry</name>
    <dbReference type="NCBI Taxonomy" id="59490"/>
    <lineage>
        <taxon>Eukaryota</taxon>
        <taxon>Viridiplantae</taxon>
        <taxon>Streptophyta</taxon>
        <taxon>Embryophyta</taxon>
        <taxon>Tracheophyta</taxon>
        <taxon>Spermatophyta</taxon>
        <taxon>Magnoliopsida</taxon>
        <taxon>eudicotyledons</taxon>
        <taxon>Gunneridae</taxon>
        <taxon>Pentapetalae</taxon>
        <taxon>rosids</taxon>
        <taxon>fabids</taxon>
        <taxon>Rosales</taxon>
        <taxon>Rosaceae</taxon>
        <taxon>Rosoideae</taxon>
        <taxon>Rosoideae incertae sedis</taxon>
        <taxon>Rubus</taxon>
    </lineage>
</organism>
<dbReference type="PANTHER" id="PTHR47926:SF413">
    <property type="entry name" value="REPEAT (TPR)-LIKE SUPERFAMILY PROTEIN, PUTATIVE-RELATED"/>
    <property type="match status" value="1"/>
</dbReference>
<dbReference type="Pfam" id="PF01535">
    <property type="entry name" value="PPR"/>
    <property type="match status" value="3"/>
</dbReference>
<dbReference type="Proteomes" id="UP001457282">
    <property type="component" value="Unassembled WGS sequence"/>
</dbReference>
<evidence type="ECO:0008006" key="5">
    <source>
        <dbReference type="Google" id="ProtNLM"/>
    </source>
</evidence>
<dbReference type="PANTHER" id="PTHR47926">
    <property type="entry name" value="PENTATRICOPEPTIDE REPEAT-CONTAINING PROTEIN"/>
    <property type="match status" value="1"/>
</dbReference>
<sequence length="176" mass="19219">MIGGLAKVGELGNARCLFDKMLQRDAVSWNSIFDGYVKAGKMDEAFELFERMPQRNVVSWSTLVSGAFKEAIMLYDQMEKVGLKPDSRAIISILAVCAKSGLIASGKKVHASIESISFKCSTLVSNALLDMYAKCGGLDEEYKVFDGIAKKYLVSWNSMLQGLAMHGHGEKAPALL</sequence>
<dbReference type="AlphaFoldDB" id="A0AAW1WCG8"/>
<name>A0AAW1WCG8_RUBAR</name>
<dbReference type="PROSITE" id="PS51375">
    <property type="entry name" value="PPR"/>
    <property type="match status" value="1"/>
</dbReference>
<dbReference type="InterPro" id="IPR011990">
    <property type="entry name" value="TPR-like_helical_dom_sf"/>
</dbReference>
<proteinExistence type="predicted"/>
<reference evidence="3 4" key="1">
    <citation type="journal article" date="2023" name="G3 (Bethesda)">
        <title>A chromosome-length genome assembly and annotation of blackberry (Rubus argutus, cv. 'Hillquist').</title>
        <authorList>
            <person name="Bruna T."/>
            <person name="Aryal R."/>
            <person name="Dudchenko O."/>
            <person name="Sargent D.J."/>
            <person name="Mead D."/>
            <person name="Buti M."/>
            <person name="Cavallini A."/>
            <person name="Hytonen T."/>
            <person name="Andres J."/>
            <person name="Pham M."/>
            <person name="Weisz D."/>
            <person name="Mascagni F."/>
            <person name="Usai G."/>
            <person name="Natali L."/>
            <person name="Bassil N."/>
            <person name="Fernandez G.E."/>
            <person name="Lomsadze A."/>
            <person name="Armour M."/>
            <person name="Olukolu B."/>
            <person name="Poorten T."/>
            <person name="Britton C."/>
            <person name="Davik J."/>
            <person name="Ashrafi H."/>
            <person name="Aiden E.L."/>
            <person name="Borodovsky M."/>
            <person name="Worthington M."/>
        </authorList>
    </citation>
    <scope>NUCLEOTIDE SEQUENCE [LARGE SCALE GENOMIC DNA]</scope>
    <source>
        <strain evidence="3">PI 553951</strain>
    </source>
</reference>
<dbReference type="NCBIfam" id="TIGR00756">
    <property type="entry name" value="PPR"/>
    <property type="match status" value="1"/>
</dbReference>
<keyword evidence="4" id="KW-1185">Reference proteome</keyword>
<dbReference type="InterPro" id="IPR046960">
    <property type="entry name" value="PPR_At4g14850-like_plant"/>
</dbReference>
<dbReference type="Gene3D" id="1.25.40.10">
    <property type="entry name" value="Tetratricopeptide repeat domain"/>
    <property type="match status" value="2"/>
</dbReference>
<keyword evidence="1" id="KW-0677">Repeat</keyword>
<evidence type="ECO:0000256" key="2">
    <source>
        <dbReference type="PROSITE-ProRule" id="PRU00708"/>
    </source>
</evidence>
<accession>A0AAW1WCG8</accession>
<gene>
    <name evidence="3" type="ORF">M0R45_030818</name>
</gene>
<dbReference type="EMBL" id="JBEDUW010000006">
    <property type="protein sequence ID" value="KAK9922351.1"/>
    <property type="molecule type" value="Genomic_DNA"/>
</dbReference>